<keyword evidence="2" id="KW-1185">Reference proteome</keyword>
<dbReference type="InterPro" id="IPR008323">
    <property type="entry name" value="UCP033563"/>
</dbReference>
<name>A0ABP6ZMV8_9ACTN</name>
<dbReference type="EMBL" id="BAABAB010000007">
    <property type="protein sequence ID" value="GAA3611167.1"/>
    <property type="molecule type" value="Genomic_DNA"/>
</dbReference>
<dbReference type="Pfam" id="PF06245">
    <property type="entry name" value="DUF1015"/>
    <property type="match status" value="1"/>
</dbReference>
<reference evidence="2" key="1">
    <citation type="journal article" date="2019" name="Int. J. Syst. Evol. Microbiol.">
        <title>The Global Catalogue of Microorganisms (GCM) 10K type strain sequencing project: providing services to taxonomists for standard genome sequencing and annotation.</title>
        <authorList>
            <consortium name="The Broad Institute Genomics Platform"/>
            <consortium name="The Broad Institute Genome Sequencing Center for Infectious Disease"/>
            <person name="Wu L."/>
            <person name="Ma J."/>
        </authorList>
    </citation>
    <scope>NUCLEOTIDE SEQUENCE [LARGE SCALE GENOMIC DNA]</scope>
    <source>
        <strain evidence="2">JCM 16929</strain>
    </source>
</reference>
<protein>
    <submittedName>
        <fullName evidence="1">DUF1015 domain-containing protein</fullName>
    </submittedName>
</protein>
<dbReference type="RefSeq" id="WP_344802203.1">
    <property type="nucleotide sequence ID" value="NZ_BAABAB010000007.1"/>
</dbReference>
<gene>
    <name evidence="1" type="ORF">GCM10022236_11110</name>
</gene>
<proteinExistence type="predicted"/>
<dbReference type="PANTHER" id="PTHR36454">
    <property type="entry name" value="LMO2823 PROTEIN"/>
    <property type="match status" value="1"/>
</dbReference>
<organism evidence="1 2">
    <name type="scientific">Microlunatus ginsengisoli</name>
    <dbReference type="NCBI Taxonomy" id="363863"/>
    <lineage>
        <taxon>Bacteria</taxon>
        <taxon>Bacillati</taxon>
        <taxon>Actinomycetota</taxon>
        <taxon>Actinomycetes</taxon>
        <taxon>Propionibacteriales</taxon>
        <taxon>Propionibacteriaceae</taxon>
        <taxon>Microlunatus</taxon>
    </lineage>
</organism>
<accession>A0ABP6ZMV8</accession>
<evidence type="ECO:0000313" key="1">
    <source>
        <dbReference type="EMBL" id="GAA3611167.1"/>
    </source>
</evidence>
<comment type="caution">
    <text evidence="1">The sequence shown here is derived from an EMBL/GenBank/DDBJ whole genome shotgun (WGS) entry which is preliminary data.</text>
</comment>
<sequence length="402" mass="43077">MPRFEPFRALRYATDGPSGSDLARVIAPPYDVLSDADVDALQQRSAENITVVDVPRGGEDRYDRAADTLAEWIARGVLIRDPEPSFTVYRLRFTDDLGRAREVVGVLGGLEVVDAGAASGPEGTRVLPHERTTPKASTDRLDLTRATGANLSPVWGLSLAHGLTELLRRPGEPLGEVTEDGVTHVVERVTDPDRIAAIQAVLAADDVLIADGHHRYGVARIYRDEVRTGSGRTDSPAEQTLTFVNELVADQLSIAAIHRLYTGVDVATLTAALGARFDLVPAPAPTPAVLRAMEQDGYLVLHTGAATWTLSPSPGAFDDVRALDGAWLEAALADTPAEVTYQHGLEEVLAAVAEGRAVAAVLIRPVGIAEIERTAREGLLMPPKSTFFTPKLKTGLVIRELT</sequence>
<dbReference type="PANTHER" id="PTHR36454:SF1">
    <property type="entry name" value="DUF1015 DOMAIN-CONTAINING PROTEIN"/>
    <property type="match status" value="1"/>
</dbReference>
<evidence type="ECO:0000313" key="2">
    <source>
        <dbReference type="Proteomes" id="UP001501490"/>
    </source>
</evidence>
<dbReference type="Proteomes" id="UP001501490">
    <property type="component" value="Unassembled WGS sequence"/>
</dbReference>